<dbReference type="Gene3D" id="3.40.50.10170">
    <property type="match status" value="1"/>
</dbReference>
<dbReference type="InterPro" id="IPR050270">
    <property type="entry name" value="DegV_domain_contain"/>
</dbReference>
<dbReference type="InterPro" id="IPR043168">
    <property type="entry name" value="DegV_C"/>
</dbReference>
<dbReference type="Pfam" id="PF02645">
    <property type="entry name" value="DegV"/>
    <property type="match status" value="1"/>
</dbReference>
<dbReference type="OrthoDB" id="9780216at2"/>
<dbReference type="PROSITE" id="PS51482">
    <property type="entry name" value="DEGV"/>
    <property type="match status" value="1"/>
</dbReference>
<gene>
    <name evidence="2" type="ORF">SAMN02745207_01737</name>
</gene>
<sequence length="286" mass="31666">MGIKIITDSTSYIQKDVRKKYDITIASLNIIFPNESIREEDITNKEFYKRIEKEDYIPTSSQPSTQELFDAFADKIKQGHKVIGIFITSKMSGTFQTAHLVKNMVLEEFPHAEIELLESNSNSMELGFAVIEAAKAAASGKTFKEVIEYTRNIIERAKFVFSPASLKYLQKGGRIGKAGALVGNVLKIIPILTVDKGEVIVANKVRTTKKAISTIIDIFLKDIEQYGLGEAIVHHINCEEEAKILADKLKNLTGKDIQIGPIGPVIGVHVGPGALGIAYFTKQKLR</sequence>
<dbReference type="RefSeq" id="WP_073338047.1">
    <property type="nucleotide sequence ID" value="NZ_FQXM01000008.1"/>
</dbReference>
<dbReference type="Gene3D" id="3.30.1180.10">
    <property type="match status" value="1"/>
</dbReference>
<accession>A0A1M5UHQ2</accession>
<dbReference type="InterPro" id="IPR003797">
    <property type="entry name" value="DegV"/>
</dbReference>
<protein>
    <submittedName>
        <fullName evidence="2">EDD domain protein, DegV family</fullName>
    </submittedName>
</protein>
<dbReference type="PANTHER" id="PTHR33434:SF2">
    <property type="entry name" value="FATTY ACID-BINDING PROTEIN TM_1468"/>
    <property type="match status" value="1"/>
</dbReference>
<proteinExistence type="predicted"/>
<dbReference type="AlphaFoldDB" id="A0A1M5UHQ2"/>
<evidence type="ECO:0000256" key="1">
    <source>
        <dbReference type="ARBA" id="ARBA00023121"/>
    </source>
</evidence>
<evidence type="ECO:0000313" key="3">
    <source>
        <dbReference type="Proteomes" id="UP000184447"/>
    </source>
</evidence>
<dbReference type="GO" id="GO:0008289">
    <property type="term" value="F:lipid binding"/>
    <property type="evidence" value="ECO:0007669"/>
    <property type="project" value="UniProtKB-KW"/>
</dbReference>
<reference evidence="2 3" key="1">
    <citation type="submission" date="2016-11" db="EMBL/GenBank/DDBJ databases">
        <authorList>
            <person name="Jaros S."/>
            <person name="Januszkiewicz K."/>
            <person name="Wedrychowicz H."/>
        </authorList>
    </citation>
    <scope>NUCLEOTIDE SEQUENCE [LARGE SCALE GENOMIC DNA]</scope>
    <source>
        <strain evidence="2 3">DSM 8605</strain>
    </source>
</reference>
<organism evidence="2 3">
    <name type="scientific">Clostridium grantii DSM 8605</name>
    <dbReference type="NCBI Taxonomy" id="1121316"/>
    <lineage>
        <taxon>Bacteria</taxon>
        <taxon>Bacillati</taxon>
        <taxon>Bacillota</taxon>
        <taxon>Clostridia</taxon>
        <taxon>Eubacteriales</taxon>
        <taxon>Clostridiaceae</taxon>
        <taxon>Clostridium</taxon>
    </lineage>
</organism>
<dbReference type="PANTHER" id="PTHR33434">
    <property type="entry name" value="DEGV DOMAIN-CONTAINING PROTEIN DR_1986-RELATED"/>
    <property type="match status" value="1"/>
</dbReference>
<dbReference type="Proteomes" id="UP000184447">
    <property type="component" value="Unassembled WGS sequence"/>
</dbReference>
<evidence type="ECO:0000313" key="2">
    <source>
        <dbReference type="EMBL" id="SHH62438.1"/>
    </source>
</evidence>
<keyword evidence="3" id="KW-1185">Reference proteome</keyword>
<dbReference type="SUPFAM" id="SSF82549">
    <property type="entry name" value="DAK1/DegV-like"/>
    <property type="match status" value="1"/>
</dbReference>
<name>A0A1M5UHQ2_9CLOT</name>
<dbReference type="NCBIfam" id="TIGR00762">
    <property type="entry name" value="DegV"/>
    <property type="match status" value="1"/>
</dbReference>
<keyword evidence="1" id="KW-0446">Lipid-binding</keyword>
<dbReference type="STRING" id="1121316.SAMN02745207_01737"/>
<dbReference type="EMBL" id="FQXM01000008">
    <property type="protein sequence ID" value="SHH62438.1"/>
    <property type="molecule type" value="Genomic_DNA"/>
</dbReference>